<comment type="caution">
    <text evidence="1">Lacks conserved residue(s) required for the propagation of feature annotation.</text>
</comment>
<proteinExistence type="predicted"/>
<sequence length="233" mass="26355">MHLNLNVVQFQVAELDLDNPIRSQRKLRGCTFRNGERLEPTDRVVSFNRPDLHLHSAQRPLMLHCYSSRANWKLSEDVEKLEILLERLGYLAFYLYRGYLVVHLGTDSSQKSKVLTLRSETTYNDGQLHSIFFTRFETLVRLRVDDREVASGTLGEQNTIGTASSQLFIGGFPDGIKPSANEMPIAESMIGCVSNIFIDYRLVPIIPEAHIALIGTCPVEQIFSLQKSGNKSN</sequence>
<dbReference type="InterPro" id="IPR001791">
    <property type="entry name" value="Laminin_G"/>
</dbReference>
<protein>
    <submittedName>
        <fullName evidence="5">LAM_G_DOMAIN domain-containing protein</fullName>
    </submittedName>
</protein>
<dbReference type="PANTHER" id="PTHR15036:SF85">
    <property type="entry name" value="SP2353, ISOFORM A"/>
    <property type="match status" value="1"/>
</dbReference>
<feature type="domain" description="Laminin G" evidence="2">
    <location>
        <begin position="1"/>
        <end position="217"/>
    </location>
</feature>
<reference evidence="5" key="1">
    <citation type="submission" date="2017-02" db="UniProtKB">
        <authorList>
            <consortium name="WormBaseParasite"/>
        </authorList>
    </citation>
    <scope>IDENTIFICATION</scope>
</reference>
<organism evidence="5">
    <name type="scientific">Brugia pahangi</name>
    <name type="common">Filarial nematode worm</name>
    <dbReference type="NCBI Taxonomy" id="6280"/>
    <lineage>
        <taxon>Eukaryota</taxon>
        <taxon>Metazoa</taxon>
        <taxon>Ecdysozoa</taxon>
        <taxon>Nematoda</taxon>
        <taxon>Chromadorea</taxon>
        <taxon>Rhabditida</taxon>
        <taxon>Spirurina</taxon>
        <taxon>Spiruromorpha</taxon>
        <taxon>Filarioidea</taxon>
        <taxon>Onchocercidae</taxon>
        <taxon>Brugia</taxon>
    </lineage>
</organism>
<gene>
    <name evidence="3" type="ORF">BPAG_LOCUS4946</name>
</gene>
<dbReference type="SMART" id="SM00282">
    <property type="entry name" value="LamG"/>
    <property type="match status" value="1"/>
</dbReference>
<dbReference type="Proteomes" id="UP000278627">
    <property type="component" value="Unassembled WGS sequence"/>
</dbReference>
<reference evidence="3 4" key="2">
    <citation type="submission" date="2018-11" db="EMBL/GenBank/DDBJ databases">
        <authorList>
            <consortium name="Pathogen Informatics"/>
        </authorList>
    </citation>
    <scope>NUCLEOTIDE SEQUENCE [LARGE SCALE GENOMIC DNA]</scope>
</reference>
<dbReference type="SUPFAM" id="SSF49899">
    <property type="entry name" value="Concanavalin A-like lectins/glucanases"/>
    <property type="match status" value="1"/>
</dbReference>
<dbReference type="AlphaFoldDB" id="A0A0N4T9U5"/>
<dbReference type="PANTHER" id="PTHR15036">
    <property type="entry name" value="PIKACHURIN-LIKE PROTEIN"/>
    <property type="match status" value="1"/>
</dbReference>
<dbReference type="PROSITE" id="PS50025">
    <property type="entry name" value="LAM_G_DOMAIN"/>
    <property type="match status" value="1"/>
</dbReference>
<dbReference type="Pfam" id="PF02210">
    <property type="entry name" value="Laminin_G_2"/>
    <property type="match status" value="1"/>
</dbReference>
<dbReference type="CDD" id="cd00110">
    <property type="entry name" value="LamG"/>
    <property type="match status" value="1"/>
</dbReference>
<evidence type="ECO:0000313" key="4">
    <source>
        <dbReference type="Proteomes" id="UP000278627"/>
    </source>
</evidence>
<evidence type="ECO:0000256" key="1">
    <source>
        <dbReference type="PROSITE-ProRule" id="PRU00122"/>
    </source>
</evidence>
<evidence type="ECO:0000259" key="2">
    <source>
        <dbReference type="PROSITE" id="PS50025"/>
    </source>
</evidence>
<dbReference type="InterPro" id="IPR013320">
    <property type="entry name" value="ConA-like_dom_sf"/>
</dbReference>
<dbReference type="WBParaSite" id="BPAG_0000498201-mRNA-1">
    <property type="protein sequence ID" value="BPAG_0000498201-mRNA-1"/>
    <property type="gene ID" value="BPAG_0000498201"/>
</dbReference>
<dbReference type="EMBL" id="UZAD01002962">
    <property type="protein sequence ID" value="VDN86132.1"/>
    <property type="molecule type" value="Genomic_DNA"/>
</dbReference>
<keyword evidence="4" id="KW-1185">Reference proteome</keyword>
<evidence type="ECO:0000313" key="3">
    <source>
        <dbReference type="EMBL" id="VDN86132.1"/>
    </source>
</evidence>
<accession>A0A0N4T9U5</accession>
<dbReference type="Gene3D" id="2.60.120.200">
    <property type="match status" value="1"/>
</dbReference>
<dbReference type="GO" id="GO:0016020">
    <property type="term" value="C:membrane"/>
    <property type="evidence" value="ECO:0007669"/>
    <property type="project" value="UniProtKB-SubCell"/>
</dbReference>
<dbReference type="STRING" id="6280.A0A0N4T9U5"/>
<evidence type="ECO:0000313" key="5">
    <source>
        <dbReference type="WBParaSite" id="BPAG_0000498201-mRNA-1"/>
    </source>
</evidence>
<name>A0A0N4T9U5_BRUPA</name>
<dbReference type="InterPro" id="IPR050372">
    <property type="entry name" value="Neurexin-related_CASP"/>
</dbReference>